<evidence type="ECO:0000313" key="1">
    <source>
        <dbReference type="EMBL" id="OUZ30383.1"/>
    </source>
</evidence>
<reference evidence="2" key="3">
    <citation type="submission" date="2024-03" db="EMBL/GenBank/DDBJ databases">
        <title>The Genome Sequence of Enterococcus sp. DIV0238c.</title>
        <authorList>
            <consortium name="The Broad Institute Genomics Platform"/>
            <consortium name="The Broad Institute Microbial Omics Core"/>
            <consortium name="The Broad Institute Genomic Center for Infectious Diseases"/>
            <person name="Earl A."/>
            <person name="Manson A."/>
            <person name="Gilmore M."/>
            <person name="Schwartman J."/>
            <person name="Shea T."/>
            <person name="Abouelleil A."/>
            <person name="Cao P."/>
            <person name="Chapman S."/>
            <person name="Cusick C."/>
            <person name="Young S."/>
            <person name="Neafsey D."/>
            <person name="Nusbaum C."/>
            <person name="Birren B."/>
        </authorList>
    </citation>
    <scope>NUCLEOTIDE SEQUENCE</scope>
    <source>
        <strain evidence="2">9D6_DIV0238</strain>
    </source>
</reference>
<reference evidence="1" key="1">
    <citation type="submission" date="2017-05" db="EMBL/GenBank/DDBJ databases">
        <title>The Genome Sequence of Enterococcus sp. 9D6_DIV0238.</title>
        <authorList>
            <consortium name="The Broad Institute Genomics Platform"/>
            <consortium name="The Broad Institute Genomic Center for Infectious Diseases"/>
            <person name="Earl A."/>
            <person name="Manson A."/>
            <person name="Schwartman J."/>
            <person name="Gilmore M."/>
            <person name="Abouelleil A."/>
            <person name="Cao P."/>
            <person name="Chapman S."/>
            <person name="Cusick C."/>
            <person name="Shea T."/>
            <person name="Young S."/>
            <person name="Neafsey D."/>
            <person name="Nusbaum C."/>
            <person name="Birren B."/>
        </authorList>
    </citation>
    <scope>NUCLEOTIDE SEQUENCE [LARGE SCALE GENOMIC DNA]</scope>
    <source>
        <strain evidence="1">9D6_DIV0238</strain>
    </source>
</reference>
<keyword evidence="3" id="KW-1185">Reference proteome</keyword>
<protein>
    <submittedName>
        <fullName evidence="1">Uncharacterized protein</fullName>
    </submittedName>
</protein>
<gene>
    <name evidence="2" type="ORF">A5889_001992</name>
    <name evidence="1" type="ORF">A5889_002671</name>
</gene>
<proteinExistence type="predicted"/>
<dbReference type="EMBL" id="NIBQ01000003">
    <property type="protein sequence ID" value="OUZ30383.1"/>
    <property type="molecule type" value="Genomic_DNA"/>
</dbReference>
<sequence length="77" mass="9184">MTYFQMMLFGSERNKSRFVLAMIDFKINIISGKINIRSNTIKPRGSSSRFYFFMKSGSFYKYYLFIMVNTVAKLFFL</sequence>
<organism evidence="1">
    <name type="scientific">Candidatus Enterococcus dunnyi</name>
    <dbReference type="NCBI Taxonomy" id="1834192"/>
    <lineage>
        <taxon>Bacteria</taxon>
        <taxon>Bacillati</taxon>
        <taxon>Bacillota</taxon>
        <taxon>Bacilli</taxon>
        <taxon>Lactobacillales</taxon>
        <taxon>Enterococcaceae</taxon>
        <taxon>Enterococcus</taxon>
    </lineage>
</organism>
<dbReference type="EMBL" id="CP147246">
    <property type="protein sequence ID" value="WYJ94479.1"/>
    <property type="molecule type" value="Genomic_DNA"/>
</dbReference>
<name>A0A200IZI1_9ENTE</name>
<reference evidence="2" key="2">
    <citation type="submission" date="2017-05" db="EMBL/GenBank/DDBJ databases">
        <authorList>
            <consortium name="The Broad Institute Genomics Platform"/>
            <consortium name="The Broad Institute Genomic Center for Infectious Diseases"/>
            <person name="Earl A."/>
            <person name="Manson A."/>
            <person name="Schwartman J."/>
            <person name="Gilmore M."/>
            <person name="Abouelleil A."/>
            <person name="Cao P."/>
            <person name="Chapman S."/>
            <person name="Cusick C."/>
            <person name="Shea T."/>
            <person name="Young S."/>
            <person name="Neafsey D."/>
            <person name="Nusbaum C."/>
            <person name="Birren B."/>
        </authorList>
    </citation>
    <scope>NUCLEOTIDE SEQUENCE</scope>
    <source>
        <strain evidence="2">9D6_DIV0238</strain>
    </source>
</reference>
<dbReference type="AlphaFoldDB" id="A0A200IZI1"/>
<evidence type="ECO:0000313" key="3">
    <source>
        <dbReference type="Proteomes" id="UP000196151"/>
    </source>
</evidence>
<accession>A0A200IZI1</accession>
<dbReference type="Proteomes" id="UP000196151">
    <property type="component" value="Chromosome"/>
</dbReference>
<evidence type="ECO:0000313" key="2">
    <source>
        <dbReference type="EMBL" id="WYJ94479.1"/>
    </source>
</evidence>